<dbReference type="InParanoid" id="A0A1E5REW2"/>
<comment type="caution">
    <text evidence="4">The sequence shown here is derived from an EMBL/GenBank/DDBJ whole genome shotgun (WGS) entry which is preliminary data.</text>
</comment>
<name>A0A1E5REW2_9ASCO</name>
<sequence>MFGAVAAGNPIQLSEEVPNSNGLQHTIVLSSTKPKQYSHITLFQLPNVALPADLVATVYFKLSVDQDFQLFGYLAAEKPSAIFKVTLPGAKGDDSGNLGEIDMDVDGVDTGADSGDVNNISQVLIGISVEPRVQGLAKVQQLKEMNMARASGNAMVLSKNLKNTNPAIPPETPGELAQRFPVVTQQLAANIVQHAYNYLTGFLDPAGNVSIKRFDTWWDKFKVRLANDAHFIDEVTSD</sequence>
<dbReference type="PANTHER" id="PTHR12925:SF0">
    <property type="entry name" value="PROTEIN HIKESHI"/>
    <property type="match status" value="1"/>
</dbReference>
<accession>A0A1E5REW2</accession>
<dbReference type="FunCoup" id="A0A1E5REW2">
    <property type="interactions" value="359"/>
</dbReference>
<protein>
    <submittedName>
        <fullName evidence="4">Protein OPI10</fullName>
    </submittedName>
</protein>
<proteinExistence type="inferred from homology"/>
<reference evidence="5" key="1">
    <citation type="journal article" date="2016" name="Genome Announc.">
        <title>Genome sequences of three species of Hanseniaspora isolated from spontaneous wine fermentations.</title>
        <authorList>
            <person name="Sternes P.R."/>
            <person name="Lee D."/>
            <person name="Kutyna D.R."/>
            <person name="Borneman A.R."/>
        </authorList>
    </citation>
    <scope>NUCLEOTIDE SEQUENCE [LARGE SCALE GENOMIC DNA]</scope>
    <source>
        <strain evidence="5">AWRI3579</strain>
    </source>
</reference>
<dbReference type="OrthoDB" id="10248398at2759"/>
<dbReference type="AlphaFoldDB" id="A0A1E5REW2"/>
<dbReference type="PANTHER" id="PTHR12925">
    <property type="entry name" value="HIKESHI FAMILY MEMBER"/>
    <property type="match status" value="1"/>
</dbReference>
<dbReference type="Pfam" id="PF05603">
    <property type="entry name" value="Hikeshi-like_N"/>
    <property type="match status" value="1"/>
</dbReference>
<feature type="domain" description="Hikeshi-like C-terminal" evidence="3">
    <location>
        <begin position="184"/>
        <end position="233"/>
    </location>
</feature>
<evidence type="ECO:0000313" key="5">
    <source>
        <dbReference type="Proteomes" id="UP000095728"/>
    </source>
</evidence>
<evidence type="ECO:0000259" key="3">
    <source>
        <dbReference type="Pfam" id="PF21057"/>
    </source>
</evidence>
<evidence type="ECO:0000313" key="4">
    <source>
        <dbReference type="EMBL" id="OEJ85458.1"/>
    </source>
</evidence>
<dbReference type="Proteomes" id="UP000095728">
    <property type="component" value="Unassembled WGS sequence"/>
</dbReference>
<organism evidence="4 5">
    <name type="scientific">Hanseniaspora osmophila</name>
    <dbReference type="NCBI Taxonomy" id="56408"/>
    <lineage>
        <taxon>Eukaryota</taxon>
        <taxon>Fungi</taxon>
        <taxon>Dikarya</taxon>
        <taxon>Ascomycota</taxon>
        <taxon>Saccharomycotina</taxon>
        <taxon>Saccharomycetes</taxon>
        <taxon>Saccharomycodales</taxon>
        <taxon>Saccharomycodaceae</taxon>
        <taxon>Hanseniaspora</taxon>
    </lineage>
</organism>
<dbReference type="EMBL" id="LPNM01000007">
    <property type="protein sequence ID" value="OEJ85458.1"/>
    <property type="molecule type" value="Genomic_DNA"/>
</dbReference>
<dbReference type="InterPro" id="IPR031318">
    <property type="entry name" value="OPI10"/>
</dbReference>
<evidence type="ECO:0000259" key="2">
    <source>
        <dbReference type="Pfam" id="PF05603"/>
    </source>
</evidence>
<evidence type="ECO:0000256" key="1">
    <source>
        <dbReference type="ARBA" id="ARBA00006623"/>
    </source>
</evidence>
<feature type="domain" description="Hikeshi-like N-terminal" evidence="2">
    <location>
        <begin position="5"/>
        <end position="144"/>
    </location>
</feature>
<dbReference type="GO" id="GO:0006606">
    <property type="term" value="P:protein import into nucleus"/>
    <property type="evidence" value="ECO:0007669"/>
    <property type="project" value="TreeGrafter"/>
</dbReference>
<dbReference type="InterPro" id="IPR008493">
    <property type="entry name" value="Hikeshi-like_N"/>
</dbReference>
<keyword evidence="5" id="KW-1185">Reference proteome</keyword>
<dbReference type="GO" id="GO:0005634">
    <property type="term" value="C:nucleus"/>
    <property type="evidence" value="ECO:0007669"/>
    <property type="project" value="TreeGrafter"/>
</dbReference>
<dbReference type="InterPro" id="IPR048364">
    <property type="entry name" value="Hikeshi-like_C"/>
</dbReference>
<dbReference type="GO" id="GO:0061608">
    <property type="term" value="F:nuclear import signal receptor activity"/>
    <property type="evidence" value="ECO:0007669"/>
    <property type="project" value="TreeGrafter"/>
</dbReference>
<dbReference type="STRING" id="56408.A0A1E5REW2"/>
<dbReference type="Pfam" id="PF21057">
    <property type="entry name" value="Hikeshi-like_C"/>
    <property type="match status" value="1"/>
</dbReference>
<gene>
    <name evidence="4" type="ORF">AWRI3579_g2257</name>
</gene>
<comment type="similarity">
    <text evidence="1">Belongs to the OPI10 family.</text>
</comment>
<dbReference type="GO" id="GO:0005829">
    <property type="term" value="C:cytosol"/>
    <property type="evidence" value="ECO:0007669"/>
    <property type="project" value="TreeGrafter"/>
</dbReference>